<gene>
    <name evidence="3" type="ORF">SAMN05216554_3311</name>
</gene>
<dbReference type="RefSeq" id="WP_139256740.1">
    <property type="nucleotide sequence ID" value="NZ_FNPZ01000003.1"/>
</dbReference>
<dbReference type="AlphaFoldDB" id="A0A1H3S748"/>
<dbReference type="InterPro" id="IPR026004">
    <property type="entry name" value="Septum_form"/>
</dbReference>
<accession>A0A1H3S748</accession>
<dbReference type="EMBL" id="FNPZ01000003">
    <property type="protein sequence ID" value="SDZ32979.1"/>
    <property type="molecule type" value="Genomic_DNA"/>
</dbReference>
<feature type="transmembrane region" description="Helical" evidence="1">
    <location>
        <begin position="78"/>
        <end position="100"/>
    </location>
</feature>
<feature type="transmembrane region" description="Helical" evidence="1">
    <location>
        <begin position="171"/>
        <end position="191"/>
    </location>
</feature>
<dbReference type="Proteomes" id="UP000198891">
    <property type="component" value="Unassembled WGS sequence"/>
</dbReference>
<proteinExistence type="predicted"/>
<name>A0A1H3S748_9MICO</name>
<dbReference type="Pfam" id="PF13845">
    <property type="entry name" value="Septum_form"/>
    <property type="match status" value="1"/>
</dbReference>
<evidence type="ECO:0000313" key="4">
    <source>
        <dbReference type="Proteomes" id="UP000198891"/>
    </source>
</evidence>
<protein>
    <submittedName>
        <fullName evidence="3">Septum formation</fullName>
    </submittedName>
</protein>
<feature type="domain" description="Septum formation-related" evidence="2">
    <location>
        <begin position="241"/>
        <end position="335"/>
    </location>
</feature>
<organism evidence="3 4">
    <name type="scientific">Herbiconiux ginsengi</name>
    <dbReference type="NCBI Taxonomy" id="381665"/>
    <lineage>
        <taxon>Bacteria</taxon>
        <taxon>Bacillati</taxon>
        <taxon>Actinomycetota</taxon>
        <taxon>Actinomycetes</taxon>
        <taxon>Micrococcales</taxon>
        <taxon>Microbacteriaceae</taxon>
        <taxon>Herbiconiux</taxon>
    </lineage>
</organism>
<keyword evidence="1" id="KW-0472">Membrane</keyword>
<keyword evidence="1" id="KW-1133">Transmembrane helix</keyword>
<feature type="transmembrane region" description="Helical" evidence="1">
    <location>
        <begin position="135"/>
        <end position="159"/>
    </location>
</feature>
<dbReference type="OrthoDB" id="3628931at2"/>
<evidence type="ECO:0000313" key="3">
    <source>
        <dbReference type="EMBL" id="SDZ32979.1"/>
    </source>
</evidence>
<keyword evidence="4" id="KW-1185">Reference proteome</keyword>
<reference evidence="3 4" key="1">
    <citation type="submission" date="2016-10" db="EMBL/GenBank/DDBJ databases">
        <authorList>
            <person name="de Groot N.N."/>
        </authorList>
    </citation>
    <scope>NUCLEOTIDE SEQUENCE [LARGE SCALE GENOMIC DNA]</scope>
    <source>
        <strain evidence="3 4">CGMCC 4.3491</strain>
    </source>
</reference>
<evidence type="ECO:0000259" key="2">
    <source>
        <dbReference type="Pfam" id="PF13845"/>
    </source>
</evidence>
<feature type="transmembrane region" description="Helical" evidence="1">
    <location>
        <begin position="49"/>
        <end position="66"/>
    </location>
</feature>
<sequence>MSNGDYGWGASERRRGRDDDRYFGRGLGYSLLVVPIAVPVWLIIWQSGWISSIVAFGTAFGAAALFRYGAKGHVSTRGAVAISVVASVTILVCVGASMLFDASTMYAPSEPTFGGLSEPGFWSWLTDTYLADPSVAAAVAWSAALSLFLGALGALPTLIGLLRGRTAGGRVAMFLAPLGIAVTSIAILGLLTANGYGGGIGAPATALGSGGGAAGNAQAPASFEPVIAVGSCVTGVGQATEAEQEMDQPDVVSCDQAHDAEVVYVGSVDEAAAGPDYPGAEWLSDAAAAQCTPAVSEFLGVPWEQSGYGMQMVYPSDGSWAAGDRALACWLQNPAGPTMGSLRGAGALPGGAGATA</sequence>
<evidence type="ECO:0000256" key="1">
    <source>
        <dbReference type="SAM" id="Phobius"/>
    </source>
</evidence>
<feature type="transmembrane region" description="Helical" evidence="1">
    <location>
        <begin position="22"/>
        <end position="43"/>
    </location>
</feature>
<keyword evidence="1" id="KW-0812">Transmembrane</keyword>